<organism evidence="2">
    <name type="scientific">bioreactor metagenome</name>
    <dbReference type="NCBI Taxonomy" id="1076179"/>
    <lineage>
        <taxon>unclassified sequences</taxon>
        <taxon>metagenomes</taxon>
        <taxon>ecological metagenomes</taxon>
    </lineage>
</organism>
<dbReference type="Pfam" id="PF00881">
    <property type="entry name" value="Nitroreductase"/>
    <property type="match status" value="1"/>
</dbReference>
<gene>
    <name evidence="2" type="ORF">SDC9_140387</name>
</gene>
<evidence type="ECO:0000259" key="1">
    <source>
        <dbReference type="Pfam" id="PF00881"/>
    </source>
</evidence>
<dbReference type="AlphaFoldDB" id="A0A645DV94"/>
<name>A0A645DV94_9ZZZZ</name>
<feature type="domain" description="Nitroreductase" evidence="1">
    <location>
        <begin position="50"/>
        <end position="109"/>
    </location>
</feature>
<evidence type="ECO:0000313" key="2">
    <source>
        <dbReference type="EMBL" id="MPM93251.1"/>
    </source>
</evidence>
<dbReference type="EMBL" id="VSSQ01040089">
    <property type="protein sequence ID" value="MPM93251.1"/>
    <property type="molecule type" value="Genomic_DNA"/>
</dbReference>
<dbReference type="InterPro" id="IPR029479">
    <property type="entry name" value="Nitroreductase"/>
</dbReference>
<sequence>MKSFRKVLNFAKKTNKLFKVKWGYVLNRINLDRGDFLFKGAKTLILVVSESPVNGSIASANMELVANSEGVGVLYVGFFTSIANRSRKIKKILNITGKKKIVACLAIGYPDIAYKRTAPRKKAKIEWR</sequence>
<proteinExistence type="predicted"/>
<dbReference type="SUPFAM" id="SSF55469">
    <property type="entry name" value="FMN-dependent nitroreductase-like"/>
    <property type="match status" value="1"/>
</dbReference>
<reference evidence="2" key="1">
    <citation type="submission" date="2019-08" db="EMBL/GenBank/DDBJ databases">
        <authorList>
            <person name="Kucharzyk K."/>
            <person name="Murdoch R.W."/>
            <person name="Higgins S."/>
            <person name="Loffler F."/>
        </authorList>
    </citation>
    <scope>NUCLEOTIDE SEQUENCE</scope>
</reference>
<dbReference type="Gene3D" id="3.40.109.10">
    <property type="entry name" value="NADH Oxidase"/>
    <property type="match status" value="1"/>
</dbReference>
<dbReference type="InterPro" id="IPR000415">
    <property type="entry name" value="Nitroreductase-like"/>
</dbReference>
<comment type="caution">
    <text evidence="2">The sequence shown here is derived from an EMBL/GenBank/DDBJ whole genome shotgun (WGS) entry which is preliminary data.</text>
</comment>
<accession>A0A645DV94</accession>
<protein>
    <recommendedName>
        <fullName evidence="1">Nitroreductase domain-containing protein</fullName>
    </recommendedName>
</protein>
<dbReference type="GO" id="GO:0016491">
    <property type="term" value="F:oxidoreductase activity"/>
    <property type="evidence" value="ECO:0007669"/>
    <property type="project" value="InterPro"/>
</dbReference>